<dbReference type="RefSeq" id="WP_012581906.1">
    <property type="nucleotide sequence ID" value="NC_017537.1"/>
</dbReference>
<organism evidence="1 2">
    <name type="scientific">Listeria monocytogenes serotype 4a (strain M7)</name>
    <dbReference type="NCBI Taxonomy" id="1030009"/>
    <lineage>
        <taxon>Bacteria</taxon>
        <taxon>Bacillati</taxon>
        <taxon>Bacillota</taxon>
        <taxon>Bacilli</taxon>
        <taxon>Bacillales</taxon>
        <taxon>Listeriaceae</taxon>
        <taxon>Listeria</taxon>
    </lineage>
</organism>
<name>A0A0E0UTQ7_LISMM</name>
<dbReference type="HOGENOM" id="CLU_136075_0_0_9"/>
<evidence type="ECO:0000313" key="1">
    <source>
        <dbReference type="EMBL" id="AEH91513.1"/>
    </source>
</evidence>
<protein>
    <submittedName>
        <fullName evidence="1">Uncharacterized protein</fullName>
    </submittedName>
</protein>
<evidence type="ECO:0000313" key="2">
    <source>
        <dbReference type="Proteomes" id="UP000000486"/>
    </source>
</evidence>
<accession>A0A0E0UTQ7</accession>
<dbReference type="Proteomes" id="UP000000486">
    <property type="component" value="Chromosome"/>
</dbReference>
<gene>
    <name evidence="1" type="ordered locus">LMM7_0507</name>
</gene>
<proteinExistence type="predicted"/>
<reference evidence="1 2" key="1">
    <citation type="journal article" date="2011" name="J. Bacteriol.">
        <title>Genome sequence of the nonpathogenic Listeria monocytogenes serovar 4a strain M7.</title>
        <authorList>
            <person name="Chen J."/>
            <person name="Xia Y."/>
            <person name="Cheng C."/>
            <person name="Fang C."/>
            <person name="Shan Y."/>
            <person name="Jin G."/>
            <person name="Fang W."/>
        </authorList>
    </citation>
    <scope>NUCLEOTIDE SEQUENCE [LARGE SCALE GENOMIC DNA]</scope>
    <source>
        <strain evidence="1 2">M7</strain>
    </source>
</reference>
<sequence>MNEEIIDLYKKFDNNKLPLFFEKLILFINNHDKIFRKYILEDSLNSIERFKESEFFLGTTDDNLEGLVLGYSETLIRADEKEICSNVIHMVWDIATFMTDELCPSCQDANLKIASSTDRNNIYKTCDNCLITMENGQFIERPKEMIPATKEQINS</sequence>
<dbReference type="PATRIC" id="fig|1030009.3.peg.497"/>
<dbReference type="EMBL" id="CP002816">
    <property type="protein sequence ID" value="AEH91513.1"/>
    <property type="molecule type" value="Genomic_DNA"/>
</dbReference>
<dbReference type="AlphaFoldDB" id="A0A0E0UTQ7"/>
<dbReference type="KEGG" id="lmq:LMM7_0507"/>